<dbReference type="PANTHER" id="PTHR43787:SF10">
    <property type="entry name" value="COFACTOR MODIFYING PROTEIN"/>
    <property type="match status" value="1"/>
</dbReference>
<name>A0A5Q4VDR3_9BACT</name>
<dbReference type="Pfam" id="PF04055">
    <property type="entry name" value="Radical_SAM"/>
    <property type="match status" value="1"/>
</dbReference>
<evidence type="ECO:0000313" key="9">
    <source>
        <dbReference type="EMBL" id="TYT75839.1"/>
    </source>
</evidence>
<dbReference type="InterPro" id="IPR023885">
    <property type="entry name" value="4Fe4S-binding_SPASM_dom"/>
</dbReference>
<dbReference type="InterPro" id="IPR000385">
    <property type="entry name" value="MoaA_NifB_PqqE_Fe-S-bd_CS"/>
</dbReference>
<feature type="domain" description="4Fe4S-binding SPASM" evidence="8">
    <location>
        <begin position="216"/>
        <end position="281"/>
    </location>
</feature>
<dbReference type="SFLD" id="SFLDG01067">
    <property type="entry name" value="SPASM/twitch_domain_containing"/>
    <property type="match status" value="1"/>
</dbReference>
<dbReference type="Proteomes" id="UP000321899">
    <property type="component" value="Unassembled WGS sequence"/>
</dbReference>
<evidence type="ECO:0000259" key="8">
    <source>
        <dbReference type="Pfam" id="PF13186"/>
    </source>
</evidence>
<dbReference type="InterPro" id="IPR013785">
    <property type="entry name" value="Aldolase_TIM"/>
</dbReference>
<dbReference type="PROSITE" id="PS01305">
    <property type="entry name" value="MOAA_NIFB_PQQE"/>
    <property type="match status" value="1"/>
</dbReference>
<evidence type="ECO:0000256" key="3">
    <source>
        <dbReference type="ARBA" id="ARBA00022691"/>
    </source>
</evidence>
<comment type="cofactor">
    <cofactor evidence="1">
        <name>[4Fe-4S] cluster</name>
        <dbReference type="ChEBI" id="CHEBI:49883"/>
    </cofactor>
</comment>
<keyword evidence="6" id="KW-0411">Iron-sulfur</keyword>
<proteinExistence type="predicted"/>
<dbReference type="AlphaFoldDB" id="A0A5Q4VDR3"/>
<dbReference type="CDD" id="cd21122">
    <property type="entry name" value="SPASM_rSAM"/>
    <property type="match status" value="1"/>
</dbReference>
<dbReference type="SFLD" id="SFLDS00029">
    <property type="entry name" value="Radical_SAM"/>
    <property type="match status" value="1"/>
</dbReference>
<reference evidence="9 10" key="1">
    <citation type="submission" date="2019-06" db="EMBL/GenBank/DDBJ databases">
        <title>Desulfobotulus mexicanus sp. nov., a novel sulfate-reducing bacterium isolated from the sediment of an alkaline crater lake in Mexico.</title>
        <authorList>
            <person name="Hirschler-Rea A."/>
        </authorList>
    </citation>
    <scope>NUCLEOTIDE SEQUENCE [LARGE SCALE GENOMIC DNA]</scope>
    <source>
        <strain evidence="9 10">PAR22N</strain>
    </source>
</reference>
<dbReference type="GO" id="GO:0003824">
    <property type="term" value="F:catalytic activity"/>
    <property type="evidence" value="ECO:0007669"/>
    <property type="project" value="InterPro"/>
</dbReference>
<dbReference type="GO" id="GO:0046872">
    <property type="term" value="F:metal ion binding"/>
    <property type="evidence" value="ECO:0007669"/>
    <property type="project" value="UniProtKB-KW"/>
</dbReference>
<dbReference type="Gene3D" id="3.20.20.70">
    <property type="entry name" value="Aldolase class I"/>
    <property type="match status" value="1"/>
</dbReference>
<organism evidence="9 10">
    <name type="scientific">Desulfobotulus mexicanus</name>
    <dbReference type="NCBI Taxonomy" id="2586642"/>
    <lineage>
        <taxon>Bacteria</taxon>
        <taxon>Pseudomonadati</taxon>
        <taxon>Thermodesulfobacteriota</taxon>
        <taxon>Desulfobacteria</taxon>
        <taxon>Desulfobacterales</taxon>
        <taxon>Desulfobacteraceae</taxon>
        <taxon>Desulfobotulus</taxon>
    </lineage>
</organism>
<keyword evidence="3" id="KW-0949">S-adenosyl-L-methionine</keyword>
<evidence type="ECO:0000256" key="6">
    <source>
        <dbReference type="ARBA" id="ARBA00023014"/>
    </source>
</evidence>
<evidence type="ECO:0000256" key="4">
    <source>
        <dbReference type="ARBA" id="ARBA00022723"/>
    </source>
</evidence>
<dbReference type="CDD" id="cd01335">
    <property type="entry name" value="Radical_SAM"/>
    <property type="match status" value="1"/>
</dbReference>
<dbReference type="InterPro" id="IPR058240">
    <property type="entry name" value="rSAM_sf"/>
</dbReference>
<dbReference type="Pfam" id="PF13186">
    <property type="entry name" value="SPASM"/>
    <property type="match status" value="1"/>
</dbReference>
<dbReference type="SUPFAM" id="SSF102114">
    <property type="entry name" value="Radical SAM enzymes"/>
    <property type="match status" value="1"/>
</dbReference>
<keyword evidence="10" id="KW-1185">Reference proteome</keyword>
<dbReference type="InterPro" id="IPR007197">
    <property type="entry name" value="rSAM"/>
</dbReference>
<sequence length="306" mass="34449">MLNKCKMFKKIYFEITSACNLSCPFCPPLKRESGFVDEAGFKKVVGEIAGMTERVLLHVRGEPLLHPEFPRFIRIGQALGVSFEITTNGALLEGLEDVLLLPSLVQVNFSLHSLLANGLENQPLILQKIWDFARRAERERPDLYINFRFWDMASAVDTPQNAILEELERMYGFHLTDVNVKRKKSFRLSGRVSLHFDTEFQWPSMGDAVTGDAGFCYGLKNQIAILSNGVVTPCCLDAEGVICLGNIFHQSIAEILESPRATEIRRNFQAYRLSEALCQRCSYIKRFSPKTLRTQQTGHGGVLAGV</sequence>
<dbReference type="GO" id="GO:0051539">
    <property type="term" value="F:4 iron, 4 sulfur cluster binding"/>
    <property type="evidence" value="ECO:0007669"/>
    <property type="project" value="UniProtKB-KW"/>
</dbReference>
<evidence type="ECO:0000313" key="10">
    <source>
        <dbReference type="Proteomes" id="UP000321899"/>
    </source>
</evidence>
<comment type="caution">
    <text evidence="9">The sequence shown here is derived from an EMBL/GenBank/DDBJ whole genome shotgun (WGS) entry which is preliminary data.</text>
</comment>
<dbReference type="OrthoDB" id="5414041at2"/>
<evidence type="ECO:0000259" key="7">
    <source>
        <dbReference type="Pfam" id="PF04055"/>
    </source>
</evidence>
<protein>
    <submittedName>
        <fullName evidence="9">Radical SAM protein</fullName>
    </submittedName>
</protein>
<dbReference type="EMBL" id="VDMB01000002">
    <property type="protein sequence ID" value="TYT75839.1"/>
    <property type="molecule type" value="Genomic_DNA"/>
</dbReference>
<keyword evidence="5" id="KW-0408">Iron</keyword>
<keyword evidence="2" id="KW-0004">4Fe-4S</keyword>
<dbReference type="PANTHER" id="PTHR43787">
    <property type="entry name" value="FEMO COFACTOR BIOSYNTHESIS PROTEIN NIFB-RELATED"/>
    <property type="match status" value="1"/>
</dbReference>
<dbReference type="RefSeq" id="WP_139446047.1">
    <property type="nucleotide sequence ID" value="NZ_VDMB01000002.1"/>
</dbReference>
<evidence type="ECO:0000256" key="5">
    <source>
        <dbReference type="ARBA" id="ARBA00023004"/>
    </source>
</evidence>
<gene>
    <name evidence="9" type="ORF">FIM25_02755</name>
</gene>
<feature type="domain" description="Radical SAM core" evidence="7">
    <location>
        <begin position="14"/>
        <end position="114"/>
    </location>
</feature>
<evidence type="ECO:0000256" key="1">
    <source>
        <dbReference type="ARBA" id="ARBA00001966"/>
    </source>
</evidence>
<evidence type="ECO:0000256" key="2">
    <source>
        <dbReference type="ARBA" id="ARBA00022485"/>
    </source>
</evidence>
<keyword evidence="4" id="KW-0479">Metal-binding</keyword>
<accession>A0A5Q4VDR3</accession>